<dbReference type="OrthoDB" id="5855668at2759"/>
<dbReference type="InterPro" id="IPR010734">
    <property type="entry name" value="Copine_C"/>
</dbReference>
<dbReference type="GO" id="GO:0005544">
    <property type="term" value="F:calcium-dependent phospholipid binding"/>
    <property type="evidence" value="ECO:0007669"/>
    <property type="project" value="InterPro"/>
</dbReference>
<dbReference type="PANTHER" id="PTHR10857">
    <property type="entry name" value="COPINE"/>
    <property type="match status" value="1"/>
</dbReference>
<dbReference type="Pfam" id="PF07002">
    <property type="entry name" value="Copine"/>
    <property type="match status" value="1"/>
</dbReference>
<accession>A0A0B2VBV9</accession>
<feature type="domain" description="Copine C-terminal" evidence="2">
    <location>
        <begin position="415"/>
        <end position="621"/>
    </location>
</feature>
<evidence type="ECO:0000259" key="2">
    <source>
        <dbReference type="Pfam" id="PF07002"/>
    </source>
</evidence>
<sequence>MESFGYFDHSVYERACTKQYEVVISNSIHDPGSEGFARNMSGDPADGPKTSTTLALWAALNEQLRIGQALPSRNRSASDSVVHERRHLRDYTDRIELSVEIRDLNMRNSVSGEHVICVLYENDDEDEKKWRLHSSSEPQSRYGGRVEFLMLFALDYIFERTQLIKIEIRNFSARSSFPVVAGKIIGSATFKLDELIGAFGVQLCKVISARATTALSVQAPSVQPDEYRGTLIVTGRLSEKAEPVILQFAGRNLERKGKFFDETEVYFQIHRVENTDERTLLYQSEGIKNHSHPTWKSFNLQMKQIADNRNRLLEMSVIYRDEVDKLGFIGSFLTSYAKMKYGPGPENVYNVVNHKKLTKKGYTNSGKFELIKFIDVSFYSFLDYITSGTQLHLAVAFDFSMKQSVGTEAQARNEADLQLALRAIGGIIRDYSPNKLFPALGFGAKIPPAFHDSQEFFLNFDTDPCCRGIDGVLDAYRKASRTVVPIDKVTFFHVIHYVAKMAMNSGVKGLHYYVLTVFTQGGPIRDLKEVLNALVYASKAPLSVIFIGIGDGDFEDLCRLTSKHQSESGKKPEREIVEFLELNSVLERGGRAAHNKRRIAERALHVVPWHLVSFMHKNNIAAKPPIQISRSPVFHASYLIPDRPSRYDDDEYWIEGNRDAYHVRPKSSTPYHQRKLSDRSPAPRPNRANSAVDDSVDLWHVNGTYVSPTMSNYLNLSGTPFRSHSAIQTPRNEIQRRIAQRRAFRFEVQVEPTIPYGRAPVLLVEGSDESNVRTQSKVARTPSDFQ</sequence>
<dbReference type="PANTHER" id="PTHR10857:SF101">
    <property type="entry name" value="COPINE FAMILY PROTEIN 5"/>
    <property type="match status" value="1"/>
</dbReference>
<dbReference type="STRING" id="6265.A0A0B2VBV9"/>
<protein>
    <submittedName>
        <fullName evidence="3">Copine family protein 5</fullName>
    </submittedName>
</protein>
<proteinExistence type="predicted"/>
<evidence type="ECO:0000313" key="4">
    <source>
        <dbReference type="Proteomes" id="UP000031036"/>
    </source>
</evidence>
<reference evidence="3 4" key="1">
    <citation type="submission" date="2014-11" db="EMBL/GenBank/DDBJ databases">
        <title>Genetic blueprint of the zoonotic pathogen Toxocara canis.</title>
        <authorList>
            <person name="Zhu X.-Q."/>
            <person name="Korhonen P.K."/>
            <person name="Cai H."/>
            <person name="Young N.D."/>
            <person name="Nejsum P."/>
            <person name="von Samson-Himmelstjerna G."/>
            <person name="Boag P.R."/>
            <person name="Tan P."/>
            <person name="Li Q."/>
            <person name="Min J."/>
            <person name="Yang Y."/>
            <person name="Wang X."/>
            <person name="Fang X."/>
            <person name="Hall R.S."/>
            <person name="Hofmann A."/>
            <person name="Sternberg P.W."/>
            <person name="Jex A.R."/>
            <person name="Gasser R.B."/>
        </authorList>
    </citation>
    <scope>NUCLEOTIDE SEQUENCE [LARGE SCALE GENOMIC DNA]</scope>
    <source>
        <strain evidence="3">PN_DK_2014</strain>
    </source>
</reference>
<dbReference type="EMBL" id="JPKZ01001954">
    <property type="protein sequence ID" value="KHN78988.1"/>
    <property type="molecule type" value="Genomic_DNA"/>
</dbReference>
<feature type="region of interest" description="Disordered" evidence="1">
    <location>
        <begin position="767"/>
        <end position="786"/>
    </location>
</feature>
<dbReference type="InterPro" id="IPR045052">
    <property type="entry name" value="Copine"/>
</dbReference>
<name>A0A0B2VBV9_TOXCA</name>
<evidence type="ECO:0000313" key="3">
    <source>
        <dbReference type="EMBL" id="KHN78988.1"/>
    </source>
</evidence>
<comment type="caution">
    <text evidence="3">The sequence shown here is derived from an EMBL/GenBank/DDBJ whole genome shotgun (WGS) entry which is preliminary data.</text>
</comment>
<dbReference type="GO" id="GO:0071277">
    <property type="term" value="P:cellular response to calcium ion"/>
    <property type="evidence" value="ECO:0007669"/>
    <property type="project" value="TreeGrafter"/>
</dbReference>
<dbReference type="AlphaFoldDB" id="A0A0B2VBV9"/>
<evidence type="ECO:0000256" key="1">
    <source>
        <dbReference type="SAM" id="MobiDB-lite"/>
    </source>
</evidence>
<dbReference type="GO" id="GO:0005886">
    <property type="term" value="C:plasma membrane"/>
    <property type="evidence" value="ECO:0007669"/>
    <property type="project" value="TreeGrafter"/>
</dbReference>
<gene>
    <name evidence="3" type="primary">cpna-5</name>
    <name evidence="3" type="ORF">Tcan_13539</name>
</gene>
<feature type="region of interest" description="Disordered" evidence="1">
    <location>
        <begin position="663"/>
        <end position="691"/>
    </location>
</feature>
<organism evidence="3 4">
    <name type="scientific">Toxocara canis</name>
    <name type="common">Canine roundworm</name>
    <dbReference type="NCBI Taxonomy" id="6265"/>
    <lineage>
        <taxon>Eukaryota</taxon>
        <taxon>Metazoa</taxon>
        <taxon>Ecdysozoa</taxon>
        <taxon>Nematoda</taxon>
        <taxon>Chromadorea</taxon>
        <taxon>Rhabditida</taxon>
        <taxon>Spirurina</taxon>
        <taxon>Ascaridomorpha</taxon>
        <taxon>Ascaridoidea</taxon>
        <taxon>Toxocaridae</taxon>
        <taxon>Toxocara</taxon>
    </lineage>
</organism>
<keyword evidence="4" id="KW-1185">Reference proteome</keyword>
<dbReference type="InterPro" id="IPR036465">
    <property type="entry name" value="vWFA_dom_sf"/>
</dbReference>
<dbReference type="SUPFAM" id="SSF53300">
    <property type="entry name" value="vWA-like"/>
    <property type="match status" value="1"/>
</dbReference>
<dbReference type="Proteomes" id="UP000031036">
    <property type="component" value="Unassembled WGS sequence"/>
</dbReference>
<feature type="compositionally biased region" description="Polar residues" evidence="1">
    <location>
        <begin position="772"/>
        <end position="786"/>
    </location>
</feature>